<dbReference type="NCBIfam" id="NF005589">
    <property type="entry name" value="PRK07314.1"/>
    <property type="match status" value="1"/>
</dbReference>
<comment type="catalytic activity">
    <reaction evidence="11">
        <text>(9Z)-hexadecenoyl-[ACP] + malonyl-[ACP] + H(+) = 3-oxo-(11Z)-octadecenoyl-[ACP] + holo-[ACP] + CO2</text>
        <dbReference type="Rhea" id="RHEA:55040"/>
        <dbReference type="Rhea" id="RHEA-COMP:9623"/>
        <dbReference type="Rhea" id="RHEA-COMP:9685"/>
        <dbReference type="Rhea" id="RHEA-COMP:10800"/>
        <dbReference type="Rhea" id="RHEA-COMP:14074"/>
        <dbReference type="ChEBI" id="CHEBI:15378"/>
        <dbReference type="ChEBI" id="CHEBI:16526"/>
        <dbReference type="ChEBI" id="CHEBI:64479"/>
        <dbReference type="ChEBI" id="CHEBI:78449"/>
        <dbReference type="ChEBI" id="CHEBI:83989"/>
        <dbReference type="ChEBI" id="CHEBI:138538"/>
        <dbReference type="EC" id="2.3.1.179"/>
    </reaction>
</comment>
<evidence type="ECO:0000259" key="14">
    <source>
        <dbReference type="PROSITE" id="PS52004"/>
    </source>
</evidence>
<dbReference type="InterPro" id="IPR016039">
    <property type="entry name" value="Thiolase-like"/>
</dbReference>
<dbReference type="Pfam" id="PF02801">
    <property type="entry name" value="Ketoacyl-synt_C"/>
    <property type="match status" value="1"/>
</dbReference>
<dbReference type="SMART" id="SM00825">
    <property type="entry name" value="PKS_KS"/>
    <property type="match status" value="1"/>
</dbReference>
<comment type="similarity">
    <text evidence="2 11 13">Belongs to the thiolase-like superfamily. Beta-ketoacyl-ACP synthases family.</text>
</comment>
<comment type="function">
    <text evidence="11">Involved in the type II fatty acid elongation cycle. Catalyzes the elongation of a wide range of acyl-ACP by the addition of two carbons from malonyl-ACP to an acyl acceptor. Can efficiently catalyze the conversion of palmitoleoyl-ACP (cis-hexadec-9-enoyl-ACP) to cis-vaccenoyl-ACP (cis-octadec-11-enoyl-ACP), an essential step in the thermal regulation of fatty acid composition.</text>
</comment>
<dbReference type="NCBIfam" id="TIGR03150">
    <property type="entry name" value="fabF"/>
    <property type="match status" value="1"/>
</dbReference>
<gene>
    <name evidence="15" type="ORF">CLW00_10652</name>
</gene>
<evidence type="ECO:0000256" key="1">
    <source>
        <dbReference type="ARBA" id="ARBA00005194"/>
    </source>
</evidence>
<dbReference type="FunFam" id="3.40.47.10:FF:000009">
    <property type="entry name" value="3-oxoacyl-[acyl-carrier-protein] synthase 2"/>
    <property type="match status" value="1"/>
</dbReference>
<dbReference type="RefSeq" id="WP_106133731.1">
    <property type="nucleotide sequence ID" value="NZ_PVTR01000006.1"/>
</dbReference>
<accession>A0A2T0WL52</accession>
<dbReference type="InterPro" id="IPR000794">
    <property type="entry name" value="Beta-ketoacyl_synthase"/>
</dbReference>
<evidence type="ECO:0000256" key="3">
    <source>
        <dbReference type="ARBA" id="ARBA00012356"/>
    </source>
</evidence>
<evidence type="ECO:0000256" key="7">
    <source>
        <dbReference type="ARBA" id="ARBA00022832"/>
    </source>
</evidence>
<dbReference type="PROSITE" id="PS00606">
    <property type="entry name" value="KS3_1"/>
    <property type="match status" value="1"/>
</dbReference>
<protein>
    <recommendedName>
        <fullName evidence="4 11">3-oxoacyl-[acyl-carrier-protein] synthase 2</fullName>
        <ecNumber evidence="3 11">2.3.1.179</ecNumber>
    </recommendedName>
</protein>
<keyword evidence="7" id="KW-0276">Fatty acid metabolism</keyword>
<dbReference type="InterPro" id="IPR014030">
    <property type="entry name" value="Ketoacyl_synth_N"/>
</dbReference>
<dbReference type="PANTHER" id="PTHR11712:SF336">
    <property type="entry name" value="3-OXOACYL-[ACYL-CARRIER-PROTEIN] SYNTHASE, MITOCHONDRIAL"/>
    <property type="match status" value="1"/>
</dbReference>
<evidence type="ECO:0000256" key="5">
    <source>
        <dbReference type="ARBA" id="ARBA00022516"/>
    </source>
</evidence>
<dbReference type="PROSITE" id="PS52004">
    <property type="entry name" value="KS3_2"/>
    <property type="match status" value="1"/>
</dbReference>
<dbReference type="Gene3D" id="3.40.47.10">
    <property type="match status" value="1"/>
</dbReference>
<dbReference type="InterPro" id="IPR020841">
    <property type="entry name" value="PKS_Beta-ketoAc_synthase_dom"/>
</dbReference>
<organism evidence="15 16">
    <name type="scientific">Mongoliibacter ruber</name>
    <dbReference type="NCBI Taxonomy" id="1750599"/>
    <lineage>
        <taxon>Bacteria</taxon>
        <taxon>Pseudomonadati</taxon>
        <taxon>Bacteroidota</taxon>
        <taxon>Cytophagia</taxon>
        <taxon>Cytophagales</taxon>
        <taxon>Cyclobacteriaceae</taxon>
        <taxon>Mongoliibacter</taxon>
    </lineage>
</organism>
<comment type="catalytic activity">
    <reaction evidence="11">
        <text>a fatty acyl-[ACP] + malonyl-[ACP] + H(+) = a 3-oxoacyl-[ACP] + holo-[ACP] + CO2</text>
        <dbReference type="Rhea" id="RHEA:22836"/>
        <dbReference type="Rhea" id="RHEA-COMP:9623"/>
        <dbReference type="Rhea" id="RHEA-COMP:9685"/>
        <dbReference type="Rhea" id="RHEA-COMP:9916"/>
        <dbReference type="Rhea" id="RHEA-COMP:14125"/>
        <dbReference type="ChEBI" id="CHEBI:15378"/>
        <dbReference type="ChEBI" id="CHEBI:16526"/>
        <dbReference type="ChEBI" id="CHEBI:64479"/>
        <dbReference type="ChEBI" id="CHEBI:78449"/>
        <dbReference type="ChEBI" id="CHEBI:78776"/>
        <dbReference type="ChEBI" id="CHEBI:138651"/>
    </reaction>
</comment>
<comment type="pathway">
    <text evidence="1 11">Lipid metabolism; fatty acid biosynthesis.</text>
</comment>
<dbReference type="EC" id="2.3.1.179" evidence="3 11"/>
<proteinExistence type="inferred from homology"/>
<dbReference type="GO" id="GO:0005829">
    <property type="term" value="C:cytosol"/>
    <property type="evidence" value="ECO:0007669"/>
    <property type="project" value="TreeGrafter"/>
</dbReference>
<evidence type="ECO:0000256" key="9">
    <source>
        <dbReference type="ARBA" id="ARBA00023160"/>
    </source>
</evidence>
<evidence type="ECO:0000256" key="12">
    <source>
        <dbReference type="PIRSR" id="PIRSR000447-1"/>
    </source>
</evidence>
<evidence type="ECO:0000313" key="15">
    <source>
        <dbReference type="EMBL" id="PRY87433.1"/>
    </source>
</evidence>
<dbReference type="SUPFAM" id="SSF53901">
    <property type="entry name" value="Thiolase-like"/>
    <property type="match status" value="1"/>
</dbReference>
<comment type="caution">
    <text evidence="15">The sequence shown here is derived from an EMBL/GenBank/DDBJ whole genome shotgun (WGS) entry which is preliminary data.</text>
</comment>
<evidence type="ECO:0000256" key="11">
    <source>
        <dbReference type="PIRNR" id="PIRNR000447"/>
    </source>
</evidence>
<keyword evidence="16" id="KW-1185">Reference proteome</keyword>
<dbReference type="InterPro" id="IPR018201">
    <property type="entry name" value="Ketoacyl_synth_AS"/>
</dbReference>
<dbReference type="EMBL" id="PVTR01000006">
    <property type="protein sequence ID" value="PRY87433.1"/>
    <property type="molecule type" value="Genomic_DNA"/>
</dbReference>
<feature type="domain" description="Ketosynthase family 3 (KS3)" evidence="14">
    <location>
        <begin position="3"/>
        <end position="414"/>
    </location>
</feature>
<evidence type="ECO:0000256" key="13">
    <source>
        <dbReference type="RuleBase" id="RU003694"/>
    </source>
</evidence>
<dbReference type="GO" id="GO:0004315">
    <property type="term" value="F:3-oxoacyl-[acyl-carrier-protein] synthase activity"/>
    <property type="evidence" value="ECO:0007669"/>
    <property type="project" value="UniProtKB-UniRule"/>
</dbReference>
<feature type="active site" description="For beta-ketoacyl synthase activity" evidence="12">
    <location>
        <position position="165"/>
    </location>
</feature>
<keyword evidence="8" id="KW-0443">Lipid metabolism</keyword>
<dbReference type="Proteomes" id="UP000238157">
    <property type="component" value="Unassembled WGS sequence"/>
</dbReference>
<evidence type="ECO:0000313" key="16">
    <source>
        <dbReference type="Proteomes" id="UP000238157"/>
    </source>
</evidence>
<evidence type="ECO:0000256" key="10">
    <source>
        <dbReference type="ARBA" id="ARBA00023315"/>
    </source>
</evidence>
<name>A0A2T0WL52_9BACT</name>
<keyword evidence="5 11" id="KW-0444">Lipid biosynthesis</keyword>
<dbReference type="InterPro" id="IPR014031">
    <property type="entry name" value="Ketoacyl_synth_C"/>
</dbReference>
<dbReference type="InterPro" id="IPR017568">
    <property type="entry name" value="3-oxoacyl-ACP_synth-2"/>
</dbReference>
<dbReference type="PIRSF" id="PIRSF000447">
    <property type="entry name" value="KAS_II"/>
    <property type="match status" value="1"/>
</dbReference>
<evidence type="ECO:0000256" key="4">
    <source>
        <dbReference type="ARBA" id="ARBA00014657"/>
    </source>
</evidence>
<keyword evidence="6 11" id="KW-0808">Transferase</keyword>
<keyword evidence="9 11" id="KW-0275">Fatty acid biosynthesis</keyword>
<evidence type="ECO:0000256" key="2">
    <source>
        <dbReference type="ARBA" id="ARBA00008467"/>
    </source>
</evidence>
<keyword evidence="10 11" id="KW-0012">Acyltransferase</keyword>
<sequence length="417" mass="44275">MNLRRVVVTGLGALTPIGNTVDEFWNGLSNGVSGAAPITRFDASLFKTQFACEVKGLNVDQFIDRKEARKMDLFTQMGLIAADQAIVDAGLDLEKINLHRAGVIMGSGIGGLRSFQDEVTDFVKGDGTPRFNPFFIPKMIADICAGFISIKYGFRGPNFVTVSACASATNAIIDAFNYIRLGKADIFVTGGTEATVTEAGVGGFNALKALSQRNDSPTTASRPFDKDRDGFVLGEGAGCLILEDYDHAKARGAKIYAEIVGGGMTADAYHITAPHPDGEGATNVMLLALEDAGMKPEDIDYVNVHGTSTPLGDVSEVKAIQKVFGEHAYNINISSTKSMTGHLLGAAGAVEAIASILAIQHSLVPPTINHFTDDEGFDSRLNLTFNKAQKRDVAAALSNTFGFGGHNASIIFKKISE</sequence>
<dbReference type="UniPathway" id="UPA00094"/>
<evidence type="ECO:0000256" key="6">
    <source>
        <dbReference type="ARBA" id="ARBA00022679"/>
    </source>
</evidence>
<evidence type="ECO:0000256" key="8">
    <source>
        <dbReference type="ARBA" id="ARBA00023098"/>
    </source>
</evidence>
<dbReference type="Pfam" id="PF00109">
    <property type="entry name" value="ketoacyl-synt"/>
    <property type="match status" value="1"/>
</dbReference>
<dbReference type="PANTHER" id="PTHR11712">
    <property type="entry name" value="POLYKETIDE SYNTHASE-RELATED"/>
    <property type="match status" value="1"/>
</dbReference>
<dbReference type="GO" id="GO:0006633">
    <property type="term" value="P:fatty acid biosynthetic process"/>
    <property type="evidence" value="ECO:0007669"/>
    <property type="project" value="UniProtKB-UniRule"/>
</dbReference>
<dbReference type="CDD" id="cd00834">
    <property type="entry name" value="KAS_I_II"/>
    <property type="match status" value="1"/>
</dbReference>
<dbReference type="OrthoDB" id="9808669at2"/>
<reference evidence="15 16" key="1">
    <citation type="submission" date="2018-03" db="EMBL/GenBank/DDBJ databases">
        <title>Genomic Encyclopedia of Archaeal and Bacterial Type Strains, Phase II (KMG-II): from individual species to whole genera.</title>
        <authorList>
            <person name="Goeker M."/>
        </authorList>
    </citation>
    <scope>NUCLEOTIDE SEQUENCE [LARGE SCALE GENOMIC DNA]</scope>
    <source>
        <strain evidence="15 16">DSM 27929</strain>
    </source>
</reference>
<dbReference type="AlphaFoldDB" id="A0A2T0WL52"/>